<keyword evidence="2" id="KW-1185">Reference proteome</keyword>
<accession>A0A9N9K3F5</accession>
<evidence type="ECO:0000313" key="2">
    <source>
        <dbReference type="Proteomes" id="UP000789759"/>
    </source>
</evidence>
<name>A0A9N9K3F5_9GLOM</name>
<comment type="caution">
    <text evidence="1">The sequence shown here is derived from an EMBL/GenBank/DDBJ whole genome shotgun (WGS) entry which is preliminary data.</text>
</comment>
<proteinExistence type="predicted"/>
<protein>
    <submittedName>
        <fullName evidence="1">12726_t:CDS:1</fullName>
    </submittedName>
</protein>
<organism evidence="1 2">
    <name type="scientific">Cetraspora pellucida</name>
    <dbReference type="NCBI Taxonomy" id="1433469"/>
    <lineage>
        <taxon>Eukaryota</taxon>
        <taxon>Fungi</taxon>
        <taxon>Fungi incertae sedis</taxon>
        <taxon>Mucoromycota</taxon>
        <taxon>Glomeromycotina</taxon>
        <taxon>Glomeromycetes</taxon>
        <taxon>Diversisporales</taxon>
        <taxon>Gigasporaceae</taxon>
        <taxon>Cetraspora</taxon>
    </lineage>
</organism>
<reference evidence="1" key="1">
    <citation type="submission" date="2021-06" db="EMBL/GenBank/DDBJ databases">
        <authorList>
            <person name="Kallberg Y."/>
            <person name="Tangrot J."/>
            <person name="Rosling A."/>
        </authorList>
    </citation>
    <scope>NUCLEOTIDE SEQUENCE</scope>
    <source>
        <strain evidence="1">FL966</strain>
    </source>
</reference>
<dbReference type="Proteomes" id="UP000789759">
    <property type="component" value="Unassembled WGS sequence"/>
</dbReference>
<dbReference type="AlphaFoldDB" id="A0A9N9K3F5"/>
<feature type="non-terminal residue" evidence="1">
    <location>
        <position position="1"/>
    </location>
</feature>
<dbReference type="EMBL" id="CAJVQA010037624">
    <property type="protein sequence ID" value="CAG8810060.1"/>
    <property type="molecule type" value="Genomic_DNA"/>
</dbReference>
<gene>
    <name evidence="1" type="ORF">CPELLU_LOCUS18541</name>
</gene>
<evidence type="ECO:0000313" key="1">
    <source>
        <dbReference type="EMBL" id="CAG8810060.1"/>
    </source>
</evidence>
<sequence>KSREWGLYISLLFCAEIIEASMTPNSSSYSLEMLLAWIA</sequence>